<feature type="non-terminal residue" evidence="1">
    <location>
        <position position="51"/>
    </location>
</feature>
<comment type="caution">
    <text evidence="1">The sequence shown here is derived from an EMBL/GenBank/DDBJ whole genome shotgun (WGS) entry which is preliminary data.</text>
</comment>
<protein>
    <submittedName>
        <fullName evidence="1">Uncharacterized protein</fullName>
    </submittedName>
</protein>
<name>A0A1Q9BR12_SYMMI</name>
<dbReference type="AlphaFoldDB" id="A0A1Q9BR12"/>
<organism evidence="1 2">
    <name type="scientific">Symbiodinium microadriaticum</name>
    <name type="common">Dinoflagellate</name>
    <name type="synonym">Zooxanthella microadriatica</name>
    <dbReference type="NCBI Taxonomy" id="2951"/>
    <lineage>
        <taxon>Eukaryota</taxon>
        <taxon>Sar</taxon>
        <taxon>Alveolata</taxon>
        <taxon>Dinophyceae</taxon>
        <taxon>Suessiales</taxon>
        <taxon>Symbiodiniaceae</taxon>
        <taxon>Symbiodinium</taxon>
    </lineage>
</organism>
<keyword evidence="2" id="KW-1185">Reference proteome</keyword>
<dbReference type="Proteomes" id="UP000186817">
    <property type="component" value="Unassembled WGS sequence"/>
</dbReference>
<gene>
    <name evidence="1" type="ORF">AK812_SmicGene47960</name>
</gene>
<sequence length="51" mass="5951">MALKRRCRGETRVYAYLIAFDRSGGSGRTVELAEVFEFRPSRGPTNYHYHQ</sequence>
<evidence type="ECO:0000313" key="2">
    <source>
        <dbReference type="Proteomes" id="UP000186817"/>
    </source>
</evidence>
<dbReference type="EMBL" id="LSRX01006752">
    <property type="protein sequence ID" value="OLP72990.1"/>
    <property type="molecule type" value="Genomic_DNA"/>
</dbReference>
<accession>A0A1Q9BR12</accession>
<reference evidence="1 2" key="1">
    <citation type="submission" date="2016-02" db="EMBL/GenBank/DDBJ databases">
        <title>Genome analysis of coral dinoflagellate symbionts highlights evolutionary adaptations to a symbiotic lifestyle.</title>
        <authorList>
            <person name="Aranda M."/>
            <person name="Li Y."/>
            <person name="Liew Y.J."/>
            <person name="Baumgarten S."/>
            <person name="Simakov O."/>
            <person name="Wilson M."/>
            <person name="Piel J."/>
            <person name="Ashoor H."/>
            <person name="Bougouffa S."/>
            <person name="Bajic V.B."/>
            <person name="Ryu T."/>
            <person name="Ravasi T."/>
            <person name="Bayer T."/>
            <person name="Micklem G."/>
            <person name="Kim H."/>
            <person name="Bhak J."/>
            <person name="Lajeunesse T.C."/>
            <person name="Voolstra C.R."/>
        </authorList>
    </citation>
    <scope>NUCLEOTIDE SEQUENCE [LARGE SCALE GENOMIC DNA]</scope>
    <source>
        <strain evidence="1 2">CCMP2467</strain>
    </source>
</reference>
<proteinExistence type="predicted"/>
<evidence type="ECO:0000313" key="1">
    <source>
        <dbReference type="EMBL" id="OLP72990.1"/>
    </source>
</evidence>